<keyword evidence="2" id="KW-0808">Transferase</keyword>
<gene>
    <name evidence="5" type="ORF">METZ01_LOCUS173050</name>
</gene>
<evidence type="ECO:0000256" key="1">
    <source>
        <dbReference type="ARBA" id="ARBA00022527"/>
    </source>
</evidence>
<evidence type="ECO:0008006" key="6">
    <source>
        <dbReference type="Google" id="ProtNLM"/>
    </source>
</evidence>
<evidence type="ECO:0000313" key="5">
    <source>
        <dbReference type="EMBL" id="SVB20196.1"/>
    </source>
</evidence>
<evidence type="ECO:0000256" key="4">
    <source>
        <dbReference type="ARBA" id="ARBA00022777"/>
    </source>
</evidence>
<name>A0A382C2B2_9ZZZZ</name>
<accession>A0A382C2B2</accession>
<dbReference type="GO" id="GO:0004674">
    <property type="term" value="F:protein serine/threonine kinase activity"/>
    <property type="evidence" value="ECO:0007669"/>
    <property type="project" value="UniProtKB-KW"/>
</dbReference>
<evidence type="ECO:0000256" key="3">
    <source>
        <dbReference type="ARBA" id="ARBA00022741"/>
    </source>
</evidence>
<dbReference type="InterPro" id="IPR026565">
    <property type="entry name" value="PPDK_reg"/>
</dbReference>
<evidence type="ECO:0000256" key="2">
    <source>
        <dbReference type="ARBA" id="ARBA00022679"/>
    </source>
</evidence>
<dbReference type="Pfam" id="PF03618">
    <property type="entry name" value="Kinase-PPPase"/>
    <property type="match status" value="1"/>
</dbReference>
<dbReference type="AlphaFoldDB" id="A0A382C2B2"/>
<reference evidence="5" key="1">
    <citation type="submission" date="2018-05" db="EMBL/GenBank/DDBJ databases">
        <authorList>
            <person name="Lanie J.A."/>
            <person name="Ng W.-L."/>
            <person name="Kazmierczak K.M."/>
            <person name="Andrzejewski T.M."/>
            <person name="Davidsen T.M."/>
            <person name="Wayne K.J."/>
            <person name="Tettelin H."/>
            <person name="Glass J.I."/>
            <person name="Rusch D."/>
            <person name="Podicherti R."/>
            <person name="Tsui H.-C.T."/>
            <person name="Winkler M.E."/>
        </authorList>
    </citation>
    <scope>NUCLEOTIDE SEQUENCE</scope>
</reference>
<dbReference type="GO" id="GO:0005524">
    <property type="term" value="F:ATP binding"/>
    <property type="evidence" value="ECO:0007669"/>
    <property type="project" value="InterPro"/>
</dbReference>
<organism evidence="5">
    <name type="scientific">marine metagenome</name>
    <dbReference type="NCBI Taxonomy" id="408172"/>
    <lineage>
        <taxon>unclassified sequences</taxon>
        <taxon>metagenomes</taxon>
        <taxon>ecological metagenomes</taxon>
    </lineage>
</organism>
<dbReference type="InterPro" id="IPR005177">
    <property type="entry name" value="Kinase-pyrophosphorylase"/>
</dbReference>
<keyword evidence="3" id="KW-0547">Nucleotide-binding</keyword>
<dbReference type="HAMAP" id="MF_00921">
    <property type="entry name" value="PDRP"/>
    <property type="match status" value="1"/>
</dbReference>
<dbReference type="EMBL" id="UINC01032476">
    <property type="protein sequence ID" value="SVB20196.1"/>
    <property type="molecule type" value="Genomic_DNA"/>
</dbReference>
<keyword evidence="1" id="KW-0723">Serine/threonine-protein kinase</keyword>
<keyword evidence="4" id="KW-0418">Kinase</keyword>
<sequence length="274" mass="31417">MNNTYQIYLISDSTGETLDRIFLALKAQFKNFNYKIHQCSFTRTENQILKILEICKKNRNSIILYTIVDSNLAKFLTRESNKIKIPCFGVLGDLILSFSKLLNQKASHIPSGQHVLNEEYYNRIEAIQFTMNHDDGNLVNDIEKSDIILLGVSRTSKTPTSIYLANRGLKTSNIPLVNENSLPELLKKKPKITCVVGLTSEAERLVDIRKNRMNTLQETESINYTNFEKISQEIEAAKKTFKKYKWPVIDVTRKSVEETAASVIKIYEISKENV</sequence>
<dbReference type="PANTHER" id="PTHR31756:SF3">
    <property type="entry name" value="PYRUVATE, PHOSPHATE DIKINASE REGULATORY PROTEIN 1, CHLOROPLASTIC"/>
    <property type="match status" value="1"/>
</dbReference>
<dbReference type="PANTHER" id="PTHR31756">
    <property type="entry name" value="PYRUVATE, PHOSPHATE DIKINASE REGULATORY PROTEIN 1, CHLOROPLASTIC"/>
    <property type="match status" value="1"/>
</dbReference>
<proteinExistence type="inferred from homology"/>
<protein>
    <recommendedName>
        <fullName evidence="6">Pyruvate, phosphate dikinase regulatory protein</fullName>
    </recommendedName>
</protein>
<dbReference type="NCBIfam" id="NF003742">
    <property type="entry name" value="PRK05339.1"/>
    <property type="match status" value="1"/>
</dbReference>